<dbReference type="AlphaFoldDB" id="A0A1Q9F3Z4"/>
<organism evidence="1 2">
    <name type="scientific">Symbiodinium microadriaticum</name>
    <name type="common">Dinoflagellate</name>
    <name type="synonym">Zooxanthella microadriatica</name>
    <dbReference type="NCBI Taxonomy" id="2951"/>
    <lineage>
        <taxon>Eukaryota</taxon>
        <taxon>Sar</taxon>
        <taxon>Alveolata</taxon>
        <taxon>Dinophyceae</taxon>
        <taxon>Suessiales</taxon>
        <taxon>Symbiodiniaceae</taxon>
        <taxon>Symbiodinium</taxon>
    </lineage>
</organism>
<accession>A0A1Q9F3Z4</accession>
<comment type="caution">
    <text evidence="1">The sequence shown here is derived from an EMBL/GenBank/DDBJ whole genome shotgun (WGS) entry which is preliminary data.</text>
</comment>
<evidence type="ECO:0000313" key="2">
    <source>
        <dbReference type="Proteomes" id="UP000186817"/>
    </source>
</evidence>
<proteinExistence type="predicted"/>
<dbReference type="Proteomes" id="UP000186817">
    <property type="component" value="Unassembled WGS sequence"/>
</dbReference>
<reference evidence="1 2" key="1">
    <citation type="submission" date="2016-02" db="EMBL/GenBank/DDBJ databases">
        <title>Genome analysis of coral dinoflagellate symbionts highlights evolutionary adaptations to a symbiotic lifestyle.</title>
        <authorList>
            <person name="Aranda M."/>
            <person name="Li Y."/>
            <person name="Liew Y.J."/>
            <person name="Baumgarten S."/>
            <person name="Simakov O."/>
            <person name="Wilson M."/>
            <person name="Piel J."/>
            <person name="Ashoor H."/>
            <person name="Bougouffa S."/>
            <person name="Bajic V.B."/>
            <person name="Ryu T."/>
            <person name="Ravasi T."/>
            <person name="Bayer T."/>
            <person name="Micklem G."/>
            <person name="Kim H."/>
            <person name="Bhak J."/>
            <person name="Lajeunesse T.C."/>
            <person name="Voolstra C.R."/>
        </authorList>
    </citation>
    <scope>NUCLEOTIDE SEQUENCE [LARGE SCALE GENOMIC DNA]</scope>
    <source>
        <strain evidence="1 2">CCMP2467</strain>
    </source>
</reference>
<dbReference type="OrthoDB" id="438440at2759"/>
<gene>
    <name evidence="1" type="ORF">AK812_SmicGene1529</name>
</gene>
<keyword evidence="2" id="KW-1185">Reference proteome</keyword>
<protein>
    <submittedName>
        <fullName evidence="1">Uncharacterized protein</fullName>
    </submittedName>
</protein>
<name>A0A1Q9F3Z4_SYMMI</name>
<evidence type="ECO:0000313" key="1">
    <source>
        <dbReference type="EMBL" id="OLQ14396.1"/>
    </source>
</evidence>
<sequence length="165" mass="17804">MRDGRMWACAVVRVVGSILERFEKQGFQVLFIGHSLGAGNSGKLLEVEDLGFKGLHRVSAIAGAVCRLGIEGPKLTKVRSLCYATPAVGNGVYGYGSFGKFCEGHATTVINCEDVAVSPVPRLSLETARKLRDELLSRKDIDALKDLNNLTEKKTPATLRAGISR</sequence>
<dbReference type="EMBL" id="LSRX01000016">
    <property type="protein sequence ID" value="OLQ14396.1"/>
    <property type="molecule type" value="Genomic_DNA"/>
</dbReference>